<evidence type="ECO:0000313" key="10">
    <source>
        <dbReference type="EMBL" id="KAK1439997.1"/>
    </source>
</evidence>
<feature type="transmembrane region" description="Helical" evidence="8">
    <location>
        <begin position="186"/>
        <end position="206"/>
    </location>
</feature>
<dbReference type="InterPro" id="IPR005829">
    <property type="entry name" value="Sugar_transporter_CS"/>
</dbReference>
<evidence type="ECO:0000256" key="5">
    <source>
        <dbReference type="ARBA" id="ARBA00023136"/>
    </source>
</evidence>
<dbReference type="Proteomes" id="UP001229421">
    <property type="component" value="Unassembled WGS sequence"/>
</dbReference>
<comment type="catalytic activity">
    <reaction evidence="7">
        <text>phosphate(in) + H(+)(in) = phosphate(out) + H(+)(out)</text>
        <dbReference type="Rhea" id="RHEA:29939"/>
        <dbReference type="ChEBI" id="CHEBI:15378"/>
        <dbReference type="ChEBI" id="CHEBI:43474"/>
    </reaction>
    <physiologicalReaction direction="right-to-left" evidence="7">
        <dbReference type="Rhea" id="RHEA:29941"/>
    </physiologicalReaction>
</comment>
<feature type="transmembrane region" description="Helical" evidence="8">
    <location>
        <begin position="343"/>
        <end position="360"/>
    </location>
</feature>
<feature type="transmembrane region" description="Helical" evidence="8">
    <location>
        <begin position="161"/>
        <end position="180"/>
    </location>
</feature>
<proteinExistence type="inferred from homology"/>
<feature type="domain" description="Major facilitator superfamily (MFS) profile" evidence="9">
    <location>
        <begin position="55"/>
        <end position="512"/>
    </location>
</feature>
<dbReference type="InterPro" id="IPR020846">
    <property type="entry name" value="MFS_dom"/>
</dbReference>
<evidence type="ECO:0000256" key="6">
    <source>
        <dbReference type="ARBA" id="ARBA00044504"/>
    </source>
</evidence>
<dbReference type="Pfam" id="PF00083">
    <property type="entry name" value="Sugar_tr"/>
    <property type="match status" value="1"/>
</dbReference>
<keyword evidence="11" id="KW-1185">Reference proteome</keyword>
<dbReference type="InterPro" id="IPR036259">
    <property type="entry name" value="MFS_trans_sf"/>
</dbReference>
<accession>A0AAD8PBS4</accession>
<feature type="transmembrane region" description="Helical" evidence="8">
    <location>
        <begin position="130"/>
        <end position="149"/>
    </location>
</feature>
<sequence length="529" mass="58757">MSSHKKEFVDLRSPLLPPAETRTTTADAQPPPEMLSIDQMLTKYCGEFGFWQFKHFVLTCMAWVLDAIHTMVMVFADRQPSWTCEPGSGCVWDSEKSFCELQPESWRWDNNEGWSTVAEWGLVCGQKYKVGLVQAFFFGGCMIGAGIFGHLSDSRLGRKGSLMIVCILNITFGLLTSISPDYWTYVAIRLLTGFSNGGIGVCAFVLAMEPIGPSKRGIAGMSTFYFFSIGIALLSGIAYMFQSWRFLYVASSIPSIIFLVFMLPFISESPRWYLIRGQTNEAMKIMHNIAKSNGRHLPENVCIVLDKEPKSCDDHKSIEIGTNEIVKGSVIDMMRLPLTRTRLFLLMGINFASSIVYYGLNLNAKNLKTNIYLSVLLNSAAEMPAYLLTAILIERFGRKPLGVGTQWFSAIFCLIGSLIGSYGKWKGMSMLCGVLGIFGMAGFYNLLYVYAMELFPTVVRSMAIGCARQMGQIGAILVPFVVVTNASVSFMVFGICGIVGGILIFFLPETLNMPLYDTMNGMKDVSNMF</sequence>
<feature type="transmembrane region" description="Helical" evidence="8">
    <location>
        <begin position="473"/>
        <end position="506"/>
    </location>
</feature>
<gene>
    <name evidence="10" type="ORF">QVD17_05822</name>
</gene>
<evidence type="ECO:0000256" key="4">
    <source>
        <dbReference type="ARBA" id="ARBA00022989"/>
    </source>
</evidence>
<dbReference type="PROSITE" id="PS00216">
    <property type="entry name" value="SUGAR_TRANSPORT_1"/>
    <property type="match status" value="1"/>
</dbReference>
<keyword evidence="2" id="KW-0813">Transport</keyword>
<dbReference type="EMBL" id="JAUHHV010000001">
    <property type="protein sequence ID" value="KAK1439997.1"/>
    <property type="molecule type" value="Genomic_DNA"/>
</dbReference>
<keyword evidence="3 8" id="KW-0812">Transmembrane</keyword>
<dbReference type="Gene3D" id="1.20.1250.20">
    <property type="entry name" value="MFS general substrate transporter like domains"/>
    <property type="match status" value="1"/>
</dbReference>
<dbReference type="PROSITE" id="PS00217">
    <property type="entry name" value="SUGAR_TRANSPORT_2"/>
    <property type="match status" value="1"/>
</dbReference>
<feature type="transmembrane region" description="Helical" evidence="8">
    <location>
        <begin position="218"/>
        <end position="240"/>
    </location>
</feature>
<dbReference type="PROSITE" id="PS50850">
    <property type="entry name" value="MFS"/>
    <property type="match status" value="1"/>
</dbReference>
<evidence type="ECO:0000259" key="9">
    <source>
        <dbReference type="PROSITE" id="PS50850"/>
    </source>
</evidence>
<protein>
    <recommendedName>
        <fullName evidence="9">Major facilitator superfamily (MFS) profile domain-containing protein</fullName>
    </recommendedName>
</protein>
<comment type="caution">
    <text evidence="10">The sequence shown here is derived from an EMBL/GenBank/DDBJ whole genome shotgun (WGS) entry which is preliminary data.</text>
</comment>
<keyword evidence="5 8" id="KW-0472">Membrane</keyword>
<dbReference type="InterPro" id="IPR005828">
    <property type="entry name" value="MFS_sugar_transport-like"/>
</dbReference>
<organism evidence="10 11">
    <name type="scientific">Tagetes erecta</name>
    <name type="common">African marigold</name>
    <dbReference type="NCBI Taxonomy" id="13708"/>
    <lineage>
        <taxon>Eukaryota</taxon>
        <taxon>Viridiplantae</taxon>
        <taxon>Streptophyta</taxon>
        <taxon>Embryophyta</taxon>
        <taxon>Tracheophyta</taxon>
        <taxon>Spermatophyta</taxon>
        <taxon>Magnoliopsida</taxon>
        <taxon>eudicotyledons</taxon>
        <taxon>Gunneridae</taxon>
        <taxon>Pentapetalae</taxon>
        <taxon>asterids</taxon>
        <taxon>campanulids</taxon>
        <taxon>Asterales</taxon>
        <taxon>Asteraceae</taxon>
        <taxon>Asteroideae</taxon>
        <taxon>Heliantheae alliance</taxon>
        <taxon>Tageteae</taxon>
        <taxon>Tagetes</taxon>
    </lineage>
</organism>
<dbReference type="SUPFAM" id="SSF103473">
    <property type="entry name" value="MFS general substrate transporter"/>
    <property type="match status" value="1"/>
</dbReference>
<feature type="transmembrane region" description="Helical" evidence="8">
    <location>
        <begin position="372"/>
        <end position="393"/>
    </location>
</feature>
<evidence type="ECO:0000313" key="11">
    <source>
        <dbReference type="Proteomes" id="UP001229421"/>
    </source>
</evidence>
<dbReference type="PANTHER" id="PTHR24064">
    <property type="entry name" value="SOLUTE CARRIER FAMILY 22 MEMBER"/>
    <property type="match status" value="1"/>
</dbReference>
<evidence type="ECO:0000256" key="1">
    <source>
        <dbReference type="ARBA" id="ARBA00004141"/>
    </source>
</evidence>
<comment type="similarity">
    <text evidence="6">Belongs to the major facilitator superfamily. Phosphate:H(+) symporter (TC 2.A.1.9) family.</text>
</comment>
<keyword evidence="4 8" id="KW-1133">Transmembrane helix</keyword>
<reference evidence="10" key="1">
    <citation type="journal article" date="2023" name="bioRxiv">
        <title>Improved chromosome-level genome assembly for marigold (Tagetes erecta).</title>
        <authorList>
            <person name="Jiang F."/>
            <person name="Yuan L."/>
            <person name="Wang S."/>
            <person name="Wang H."/>
            <person name="Xu D."/>
            <person name="Wang A."/>
            <person name="Fan W."/>
        </authorList>
    </citation>
    <scope>NUCLEOTIDE SEQUENCE</scope>
    <source>
        <strain evidence="10">WSJ</strain>
        <tissue evidence="10">Leaf</tissue>
    </source>
</reference>
<name>A0AAD8PBS4_TARER</name>
<comment type="subcellular location">
    <subcellularLocation>
        <location evidence="1">Membrane</location>
        <topology evidence="1">Multi-pass membrane protein</topology>
    </subcellularLocation>
</comment>
<feature type="transmembrane region" description="Helical" evidence="8">
    <location>
        <begin position="246"/>
        <end position="266"/>
    </location>
</feature>
<dbReference type="GO" id="GO:0016020">
    <property type="term" value="C:membrane"/>
    <property type="evidence" value="ECO:0007669"/>
    <property type="project" value="UniProtKB-SubCell"/>
</dbReference>
<feature type="transmembrane region" description="Helical" evidence="8">
    <location>
        <begin position="405"/>
        <end position="422"/>
    </location>
</feature>
<dbReference type="GO" id="GO:0022857">
    <property type="term" value="F:transmembrane transporter activity"/>
    <property type="evidence" value="ECO:0007669"/>
    <property type="project" value="InterPro"/>
</dbReference>
<evidence type="ECO:0000256" key="3">
    <source>
        <dbReference type="ARBA" id="ARBA00022692"/>
    </source>
</evidence>
<feature type="transmembrane region" description="Helical" evidence="8">
    <location>
        <begin position="428"/>
        <end position="452"/>
    </location>
</feature>
<evidence type="ECO:0000256" key="8">
    <source>
        <dbReference type="SAM" id="Phobius"/>
    </source>
</evidence>
<evidence type="ECO:0000256" key="7">
    <source>
        <dbReference type="ARBA" id="ARBA00049011"/>
    </source>
</evidence>
<evidence type="ECO:0000256" key="2">
    <source>
        <dbReference type="ARBA" id="ARBA00022448"/>
    </source>
</evidence>
<dbReference type="AlphaFoldDB" id="A0AAD8PBS4"/>